<evidence type="ECO:0000313" key="1">
    <source>
        <dbReference type="EMBL" id="KIM26209.1"/>
    </source>
</evidence>
<dbReference type="Proteomes" id="UP000054097">
    <property type="component" value="Unassembled WGS sequence"/>
</dbReference>
<evidence type="ECO:0000313" key="2">
    <source>
        <dbReference type="Proteomes" id="UP000054097"/>
    </source>
</evidence>
<accession>A0A0C3B1Z9</accession>
<reference evidence="1 2" key="1">
    <citation type="submission" date="2014-04" db="EMBL/GenBank/DDBJ databases">
        <authorList>
            <consortium name="DOE Joint Genome Institute"/>
            <person name="Kuo A."/>
            <person name="Zuccaro A."/>
            <person name="Kohler A."/>
            <person name="Nagy L.G."/>
            <person name="Floudas D."/>
            <person name="Copeland A."/>
            <person name="Barry K.W."/>
            <person name="Cichocki N."/>
            <person name="Veneault-Fourrey C."/>
            <person name="LaButti K."/>
            <person name="Lindquist E.A."/>
            <person name="Lipzen A."/>
            <person name="Lundell T."/>
            <person name="Morin E."/>
            <person name="Murat C."/>
            <person name="Sun H."/>
            <person name="Tunlid A."/>
            <person name="Henrissat B."/>
            <person name="Grigoriev I.V."/>
            <person name="Hibbett D.S."/>
            <person name="Martin F."/>
            <person name="Nordberg H.P."/>
            <person name="Cantor M.N."/>
            <person name="Hua S.X."/>
        </authorList>
    </citation>
    <scope>NUCLEOTIDE SEQUENCE [LARGE SCALE GENOMIC DNA]</scope>
    <source>
        <strain evidence="1 2">MAFF 305830</strain>
    </source>
</reference>
<protein>
    <submittedName>
        <fullName evidence="1">Uncharacterized protein</fullName>
    </submittedName>
</protein>
<dbReference type="EMBL" id="KN824308">
    <property type="protein sequence ID" value="KIM26209.1"/>
    <property type="molecule type" value="Genomic_DNA"/>
</dbReference>
<organism evidence="1 2">
    <name type="scientific">Serendipita vermifera MAFF 305830</name>
    <dbReference type="NCBI Taxonomy" id="933852"/>
    <lineage>
        <taxon>Eukaryota</taxon>
        <taxon>Fungi</taxon>
        <taxon>Dikarya</taxon>
        <taxon>Basidiomycota</taxon>
        <taxon>Agaricomycotina</taxon>
        <taxon>Agaricomycetes</taxon>
        <taxon>Sebacinales</taxon>
        <taxon>Serendipitaceae</taxon>
        <taxon>Serendipita</taxon>
    </lineage>
</organism>
<dbReference type="HOGENOM" id="CLU_1750808_0_0_1"/>
<gene>
    <name evidence="1" type="ORF">M408DRAFT_197389</name>
</gene>
<proteinExistence type="predicted"/>
<keyword evidence="2" id="KW-1185">Reference proteome</keyword>
<name>A0A0C3B1Z9_SERVB</name>
<reference evidence="2" key="2">
    <citation type="submission" date="2015-01" db="EMBL/GenBank/DDBJ databases">
        <title>Evolutionary Origins and Diversification of the Mycorrhizal Mutualists.</title>
        <authorList>
            <consortium name="DOE Joint Genome Institute"/>
            <consortium name="Mycorrhizal Genomics Consortium"/>
            <person name="Kohler A."/>
            <person name="Kuo A."/>
            <person name="Nagy L.G."/>
            <person name="Floudas D."/>
            <person name="Copeland A."/>
            <person name="Barry K.W."/>
            <person name="Cichocki N."/>
            <person name="Veneault-Fourrey C."/>
            <person name="LaButti K."/>
            <person name="Lindquist E.A."/>
            <person name="Lipzen A."/>
            <person name="Lundell T."/>
            <person name="Morin E."/>
            <person name="Murat C."/>
            <person name="Riley R."/>
            <person name="Ohm R."/>
            <person name="Sun H."/>
            <person name="Tunlid A."/>
            <person name="Henrissat B."/>
            <person name="Grigoriev I.V."/>
            <person name="Hibbett D.S."/>
            <person name="Martin F."/>
        </authorList>
    </citation>
    <scope>NUCLEOTIDE SEQUENCE [LARGE SCALE GENOMIC DNA]</scope>
    <source>
        <strain evidence="2">MAFF 305830</strain>
    </source>
</reference>
<sequence>MIWHNGLRIFPRSRTVSSCGKAVSASQALLLSSAVCRQAGFIALWVTVPRYVYVLYNKFGIGIPGDVLSPRRFRRVGVLMFSRPSDTPSQRFGKPPLSNRNYRITYSFDQHHTCMRIIRGVEQTVPAANKFRASGSAIPSQNSIPPLDP</sequence>
<dbReference type="AlphaFoldDB" id="A0A0C3B1Z9"/>